<reference evidence="4" key="1">
    <citation type="submission" date="2017-03" db="EMBL/GenBank/DDBJ databases">
        <authorList>
            <person name="Sharma R."/>
            <person name="Thines M."/>
        </authorList>
    </citation>
    <scope>NUCLEOTIDE SEQUENCE [LARGE SCALE GENOMIC DNA]</scope>
</reference>
<dbReference type="PANTHER" id="PTHR31527">
    <property type="entry name" value="RE64534P"/>
    <property type="match status" value="1"/>
</dbReference>
<feature type="compositionally biased region" description="Basic and acidic residues" evidence="1">
    <location>
        <begin position="160"/>
        <end position="170"/>
    </location>
</feature>
<evidence type="ECO:0000313" key="4">
    <source>
        <dbReference type="Proteomes" id="UP000192927"/>
    </source>
</evidence>
<feature type="compositionally biased region" description="Basic and acidic residues" evidence="1">
    <location>
        <begin position="110"/>
        <end position="133"/>
    </location>
</feature>
<dbReference type="EMBL" id="FWEW01003840">
    <property type="protein sequence ID" value="SLM41343.1"/>
    <property type="molecule type" value="Genomic_DNA"/>
</dbReference>
<evidence type="ECO:0000313" key="3">
    <source>
        <dbReference type="EMBL" id="SLM41343.1"/>
    </source>
</evidence>
<sequence length="499" mass="53336">MSDSLQTIPARHGTATFVPSGHTIKIINTSGTQVIDTWAFALPSPPKKLISDHTLHKPSGEEQADKASLAQEQEPSNKQEPPTEESSKEKAPSTEQGSSKEIAPSPQQESTKEKESSKEQESSEETEPSKEQESSEEQETSNDPEPSKSSEEVPTNSETADAKAGDEAKPKGWSAYIPSLGLGSGKSTSEPAPSSEKASGKEASGEKASGEEASGEKASKGWSSYFPSGQGFTSYLPSKGLISAFAASHYRDPSKPYAEQLADFARTPVGAAGLSAATGSGPAGTLYAAYAAYDAQETTSVAPMEYMSMPHTRARTQRLVPKPDDTLVSNLREPLLTLIEDTSPGIHDTLIAACDPQRYKGLGVEKWEEHGSCSENLVLALKELNEKAGLKGAQAVGADIIVEKVPAPLNLFMNIPWNREGKLRYEGPAGDKGDSVTFRAERDVIVVMSACPQDILAINGGKPTDAHFIVQEPESKVPVEEEQSKEHKDSVEEGEEKHS</sequence>
<proteinExistence type="predicted"/>
<dbReference type="InterPro" id="IPR018959">
    <property type="entry name" value="DUF1989"/>
</dbReference>
<feature type="compositionally biased region" description="Basic and acidic residues" evidence="1">
    <location>
        <begin position="473"/>
        <end position="499"/>
    </location>
</feature>
<feature type="region of interest" description="Disordered" evidence="1">
    <location>
        <begin position="44"/>
        <end position="222"/>
    </location>
</feature>
<feature type="region of interest" description="Disordered" evidence="1">
    <location>
        <begin position="471"/>
        <end position="499"/>
    </location>
</feature>
<keyword evidence="4" id="KW-1185">Reference proteome</keyword>
<accession>A0A1W5DDS9</accession>
<feature type="compositionally biased region" description="Polar residues" evidence="1">
    <location>
        <begin position="70"/>
        <end position="80"/>
    </location>
</feature>
<dbReference type="Pfam" id="PF09347">
    <property type="entry name" value="DUF1989"/>
    <property type="match status" value="2"/>
</dbReference>
<organism evidence="3 4">
    <name type="scientific">Lasallia pustulata</name>
    <dbReference type="NCBI Taxonomy" id="136370"/>
    <lineage>
        <taxon>Eukaryota</taxon>
        <taxon>Fungi</taxon>
        <taxon>Dikarya</taxon>
        <taxon>Ascomycota</taxon>
        <taxon>Pezizomycotina</taxon>
        <taxon>Lecanoromycetes</taxon>
        <taxon>OSLEUM clade</taxon>
        <taxon>Umbilicariomycetidae</taxon>
        <taxon>Umbilicariales</taxon>
        <taxon>Umbilicariaceae</taxon>
        <taxon>Lasallia</taxon>
    </lineage>
</organism>
<evidence type="ECO:0000259" key="2">
    <source>
        <dbReference type="Pfam" id="PF09347"/>
    </source>
</evidence>
<dbReference type="PANTHER" id="PTHR31527:SF0">
    <property type="entry name" value="RE64534P"/>
    <property type="match status" value="1"/>
</dbReference>
<evidence type="ECO:0000256" key="1">
    <source>
        <dbReference type="SAM" id="MobiDB-lite"/>
    </source>
</evidence>
<feature type="domain" description="DUF1989" evidence="2">
    <location>
        <begin position="291"/>
        <end position="445"/>
    </location>
</feature>
<protein>
    <recommendedName>
        <fullName evidence="2">DUF1989 domain-containing protein</fullName>
    </recommendedName>
</protein>
<dbReference type="Proteomes" id="UP000192927">
    <property type="component" value="Unassembled WGS sequence"/>
</dbReference>
<feature type="domain" description="DUF1989" evidence="2">
    <location>
        <begin position="6"/>
        <end position="56"/>
    </location>
</feature>
<feature type="compositionally biased region" description="Basic and acidic residues" evidence="1">
    <location>
        <begin position="49"/>
        <end position="65"/>
    </location>
</feature>
<name>A0A1W5DDS9_9LECA</name>
<feature type="compositionally biased region" description="Basic and acidic residues" evidence="1">
    <location>
        <begin position="198"/>
        <end position="219"/>
    </location>
</feature>
<dbReference type="AlphaFoldDB" id="A0A1W5DDS9"/>